<reference evidence="2" key="1">
    <citation type="submission" date="2014-11" db="EMBL/GenBank/DDBJ databases">
        <authorList>
            <person name="Amaro Gonzalez C."/>
        </authorList>
    </citation>
    <scope>NUCLEOTIDE SEQUENCE</scope>
</reference>
<reference evidence="2" key="2">
    <citation type="journal article" date="2015" name="Fish Shellfish Immunol.">
        <title>Early steps in the European eel (Anguilla anguilla)-Vibrio vulnificus interaction in the gills: Role of the RtxA13 toxin.</title>
        <authorList>
            <person name="Callol A."/>
            <person name="Pajuelo D."/>
            <person name="Ebbesson L."/>
            <person name="Teles M."/>
            <person name="MacKenzie S."/>
            <person name="Amaro C."/>
        </authorList>
    </citation>
    <scope>NUCLEOTIDE SEQUENCE</scope>
</reference>
<proteinExistence type="predicted"/>
<sequence>MKHLMNSANAAGLNRTQNQKPTFSSLSPGHVAYRRFVVIDYSV</sequence>
<accession>A0A0E9SWP7</accession>
<name>A0A0E9SWP7_ANGAN</name>
<evidence type="ECO:0000313" key="2">
    <source>
        <dbReference type="EMBL" id="JAH45749.1"/>
    </source>
</evidence>
<feature type="region of interest" description="Disordered" evidence="1">
    <location>
        <begin position="1"/>
        <end position="27"/>
    </location>
</feature>
<organism evidence="2">
    <name type="scientific">Anguilla anguilla</name>
    <name type="common">European freshwater eel</name>
    <name type="synonym">Muraena anguilla</name>
    <dbReference type="NCBI Taxonomy" id="7936"/>
    <lineage>
        <taxon>Eukaryota</taxon>
        <taxon>Metazoa</taxon>
        <taxon>Chordata</taxon>
        <taxon>Craniata</taxon>
        <taxon>Vertebrata</taxon>
        <taxon>Euteleostomi</taxon>
        <taxon>Actinopterygii</taxon>
        <taxon>Neopterygii</taxon>
        <taxon>Teleostei</taxon>
        <taxon>Anguilliformes</taxon>
        <taxon>Anguillidae</taxon>
        <taxon>Anguilla</taxon>
    </lineage>
</organism>
<dbReference type="AlphaFoldDB" id="A0A0E9SWP7"/>
<protein>
    <submittedName>
        <fullName evidence="2">Uncharacterized protein</fullName>
    </submittedName>
</protein>
<dbReference type="EMBL" id="GBXM01062828">
    <property type="protein sequence ID" value="JAH45749.1"/>
    <property type="molecule type" value="Transcribed_RNA"/>
</dbReference>
<evidence type="ECO:0000256" key="1">
    <source>
        <dbReference type="SAM" id="MobiDB-lite"/>
    </source>
</evidence>